<dbReference type="KEGG" id="ssei:FJR45_06980"/>
<dbReference type="Gene3D" id="2.20.28.30">
    <property type="entry name" value="RNA polymerase ii, chain L"/>
    <property type="match status" value="1"/>
</dbReference>
<dbReference type="RefSeq" id="WP_193149893.1">
    <property type="nucleotide sequence ID" value="NZ_CP041235.1"/>
</dbReference>
<protein>
    <submittedName>
        <fullName evidence="1">Uncharacterized protein</fullName>
    </submittedName>
</protein>
<organism evidence="1 2">
    <name type="scientific">Sulfurimonas sediminis</name>
    <dbReference type="NCBI Taxonomy" id="2590020"/>
    <lineage>
        <taxon>Bacteria</taxon>
        <taxon>Pseudomonadati</taxon>
        <taxon>Campylobacterota</taxon>
        <taxon>Epsilonproteobacteria</taxon>
        <taxon>Campylobacterales</taxon>
        <taxon>Sulfurimonadaceae</taxon>
        <taxon>Sulfurimonas</taxon>
    </lineage>
</organism>
<evidence type="ECO:0000313" key="2">
    <source>
        <dbReference type="Proteomes" id="UP000593719"/>
    </source>
</evidence>
<dbReference type="Proteomes" id="UP000593719">
    <property type="component" value="Chromosome"/>
</dbReference>
<keyword evidence="2" id="KW-1185">Reference proteome</keyword>
<dbReference type="AlphaFoldDB" id="A0A7M1B2G9"/>
<proteinExistence type="predicted"/>
<evidence type="ECO:0000313" key="1">
    <source>
        <dbReference type="EMBL" id="QOP43706.1"/>
    </source>
</evidence>
<dbReference type="EMBL" id="CP041235">
    <property type="protein sequence ID" value="QOP43706.1"/>
    <property type="molecule type" value="Genomic_DNA"/>
</dbReference>
<accession>A0A7M1B2G9</accession>
<reference evidence="1 2" key="1">
    <citation type="submission" date="2019-06" db="EMBL/GenBank/DDBJ databases">
        <title>Sulfurimonas gotlandica sp. nov., a chemoautotrophic and psychrotolerant epsilonproteobacterium isolated from a pelagic redoxcline, and an emended description of the genus Sulfurimonas.</title>
        <authorList>
            <person name="Wang S."/>
            <person name="Jiang L."/>
            <person name="Shao Z."/>
        </authorList>
    </citation>
    <scope>NUCLEOTIDE SEQUENCE [LARGE SCALE GENOMIC DNA]</scope>
    <source>
        <strain evidence="1 2">S2-6</strain>
    </source>
</reference>
<name>A0A7M1B2G9_9BACT</name>
<sequence length="93" mass="10745">MIKEQDGLIEHLEKIIENLDASLAKDIAKFAIDKGINTLSEKQKYVLEEGISDYLMYECPNCGEEISYEDMEISIDNGMCSYCSHKWDKMQKE</sequence>
<gene>
    <name evidence="1" type="ORF">FJR45_06980</name>
</gene>